<dbReference type="InterPro" id="IPR027417">
    <property type="entry name" value="P-loop_NTPase"/>
</dbReference>
<name>M7N0F5_9BACT</name>
<dbReference type="FunFam" id="3.40.50.300:FF:000057">
    <property type="entry name" value="GTPase Der"/>
    <property type="match status" value="1"/>
</dbReference>
<dbReference type="RefSeq" id="WP_009196082.1">
    <property type="nucleotide sequence ID" value="NZ_AODQ01000070.1"/>
</dbReference>
<proteinExistence type="inferred from homology"/>
<feature type="domain" description="EngA-type G" evidence="11">
    <location>
        <begin position="3"/>
        <end position="167"/>
    </location>
</feature>
<dbReference type="EMBL" id="AODQ01000070">
    <property type="protein sequence ID" value="EMR02178.1"/>
    <property type="molecule type" value="Genomic_DNA"/>
</dbReference>
<dbReference type="AlphaFoldDB" id="M7N0F5"/>
<keyword evidence="6 8" id="KW-0342">GTP-binding</keyword>
<dbReference type="FunFam" id="3.40.50.300:FF:000040">
    <property type="entry name" value="GTPase Der"/>
    <property type="match status" value="1"/>
</dbReference>
<dbReference type="CDD" id="cd01895">
    <property type="entry name" value="EngA2"/>
    <property type="match status" value="1"/>
</dbReference>
<dbReference type="NCBIfam" id="TIGR00231">
    <property type="entry name" value="small_GTP"/>
    <property type="match status" value="2"/>
</dbReference>
<dbReference type="Pfam" id="PF01926">
    <property type="entry name" value="MMR_HSR1"/>
    <property type="match status" value="2"/>
</dbReference>
<comment type="subunit">
    <text evidence="8">Associates with the 50S ribosomal subunit.</text>
</comment>
<dbReference type="GO" id="GO:0042254">
    <property type="term" value="P:ribosome biogenesis"/>
    <property type="evidence" value="ECO:0007669"/>
    <property type="project" value="UniProtKB-KW"/>
</dbReference>
<evidence type="ECO:0000256" key="3">
    <source>
        <dbReference type="ARBA" id="ARBA00022517"/>
    </source>
</evidence>
<evidence type="ECO:0000256" key="5">
    <source>
        <dbReference type="ARBA" id="ARBA00022741"/>
    </source>
</evidence>
<dbReference type="NCBIfam" id="TIGR03594">
    <property type="entry name" value="GTPase_EngA"/>
    <property type="match status" value="1"/>
</dbReference>
<dbReference type="InterPro" id="IPR005225">
    <property type="entry name" value="Small_GTP-bd"/>
</dbReference>
<organism evidence="12 13">
    <name type="scientific">Cesiribacter andamanensis AMV16</name>
    <dbReference type="NCBI Taxonomy" id="1279009"/>
    <lineage>
        <taxon>Bacteria</taxon>
        <taxon>Pseudomonadati</taxon>
        <taxon>Bacteroidota</taxon>
        <taxon>Cytophagia</taxon>
        <taxon>Cytophagales</taxon>
        <taxon>Cesiribacteraceae</taxon>
        <taxon>Cesiribacter</taxon>
    </lineage>
</organism>
<feature type="binding site" evidence="8">
    <location>
        <begin position="294"/>
        <end position="297"/>
    </location>
    <ligand>
        <name>GTP</name>
        <dbReference type="ChEBI" id="CHEBI:37565"/>
        <label>2</label>
    </ligand>
</feature>
<evidence type="ECO:0000256" key="9">
    <source>
        <dbReference type="PROSITE-ProRule" id="PRU01049"/>
    </source>
</evidence>
<dbReference type="InterPro" id="IPR032859">
    <property type="entry name" value="KH_dom-like"/>
</dbReference>
<dbReference type="eggNOG" id="COG1160">
    <property type="taxonomic scope" value="Bacteria"/>
</dbReference>
<dbReference type="Gene3D" id="3.40.50.300">
    <property type="entry name" value="P-loop containing nucleotide triphosphate hydrolases"/>
    <property type="match status" value="2"/>
</dbReference>
<evidence type="ECO:0000256" key="7">
    <source>
        <dbReference type="ARBA" id="ARBA00032345"/>
    </source>
</evidence>
<comment type="caution">
    <text evidence="12">The sequence shown here is derived from an EMBL/GenBank/DDBJ whole genome shotgun (WGS) entry which is preliminary data.</text>
</comment>
<protein>
    <recommendedName>
        <fullName evidence="2 8">GTPase Der</fullName>
    </recommendedName>
    <alternativeName>
        <fullName evidence="7 8">GTP-binding protein EngA</fullName>
    </alternativeName>
</protein>
<feature type="binding site" evidence="8">
    <location>
        <begin position="229"/>
        <end position="233"/>
    </location>
    <ligand>
        <name>GTP</name>
        <dbReference type="ChEBI" id="CHEBI:37565"/>
        <label>2</label>
    </ligand>
</feature>
<evidence type="ECO:0000256" key="2">
    <source>
        <dbReference type="ARBA" id="ARBA00020953"/>
    </source>
</evidence>
<dbReference type="PANTHER" id="PTHR43834:SF6">
    <property type="entry name" value="GTPASE DER"/>
    <property type="match status" value="1"/>
</dbReference>
<dbReference type="PANTHER" id="PTHR43834">
    <property type="entry name" value="GTPASE DER"/>
    <property type="match status" value="1"/>
</dbReference>
<dbReference type="PATRIC" id="fig|1279009.4.peg.2731"/>
<dbReference type="Proteomes" id="UP000011910">
    <property type="component" value="Unassembled WGS sequence"/>
</dbReference>
<dbReference type="InterPro" id="IPR015946">
    <property type="entry name" value="KH_dom-like_a/b"/>
</dbReference>
<dbReference type="InterPro" id="IPR006073">
    <property type="entry name" value="GTP-bd"/>
</dbReference>
<dbReference type="Pfam" id="PF14714">
    <property type="entry name" value="KH_dom-like"/>
    <property type="match status" value="1"/>
</dbReference>
<evidence type="ECO:0000256" key="10">
    <source>
        <dbReference type="RuleBase" id="RU004481"/>
    </source>
</evidence>
<keyword evidence="13" id="KW-1185">Reference proteome</keyword>
<accession>M7N0F5</accession>
<dbReference type="FunFam" id="3.30.300.20:FF:000004">
    <property type="entry name" value="GTPase Der"/>
    <property type="match status" value="1"/>
</dbReference>
<gene>
    <name evidence="8 12" type="primary">der</name>
    <name evidence="12" type="ORF">ADICEAN_02693</name>
</gene>
<evidence type="ECO:0000313" key="13">
    <source>
        <dbReference type="Proteomes" id="UP000011910"/>
    </source>
</evidence>
<evidence type="ECO:0000313" key="12">
    <source>
        <dbReference type="EMBL" id="EMR02178.1"/>
    </source>
</evidence>
<feature type="binding site" evidence="8">
    <location>
        <begin position="119"/>
        <end position="122"/>
    </location>
    <ligand>
        <name>GTP</name>
        <dbReference type="ChEBI" id="CHEBI:37565"/>
        <label>1</label>
    </ligand>
</feature>
<dbReference type="STRING" id="1279009.ADICEAN_02693"/>
<dbReference type="InterPro" id="IPR016484">
    <property type="entry name" value="GTPase_Der"/>
</dbReference>
<evidence type="ECO:0000256" key="4">
    <source>
        <dbReference type="ARBA" id="ARBA00022737"/>
    </source>
</evidence>
<feature type="binding site" evidence="8">
    <location>
        <begin position="56"/>
        <end position="60"/>
    </location>
    <ligand>
        <name>GTP</name>
        <dbReference type="ChEBI" id="CHEBI:37565"/>
        <label>1</label>
    </ligand>
</feature>
<dbReference type="PIRSF" id="PIRSF006485">
    <property type="entry name" value="GTP-binding_EngA"/>
    <property type="match status" value="1"/>
</dbReference>
<comment type="similarity">
    <text evidence="1 8 9 10">Belongs to the TRAFAC class TrmE-Era-EngA-EngB-Septin-like GTPase superfamily. EngA (Der) GTPase family.</text>
</comment>
<reference evidence="12 13" key="1">
    <citation type="journal article" date="2013" name="Genome Announc.">
        <title>Draft Genome Sequence of Cesiribacter andamanensis Strain AMV16T, Isolated from a Soil Sample from a Mud Volcano in the Andaman Islands, India.</title>
        <authorList>
            <person name="Shivaji S."/>
            <person name="Ara S."/>
            <person name="Begum Z."/>
            <person name="Srinivas T.N."/>
            <person name="Singh A."/>
            <person name="Kumar Pinnaka A."/>
        </authorList>
    </citation>
    <scope>NUCLEOTIDE SEQUENCE [LARGE SCALE GENOMIC DNA]</scope>
    <source>
        <strain evidence="12 13">AMV16</strain>
    </source>
</reference>
<feature type="binding site" evidence="8">
    <location>
        <begin position="182"/>
        <end position="189"/>
    </location>
    <ligand>
        <name>GTP</name>
        <dbReference type="ChEBI" id="CHEBI:37565"/>
        <label>2</label>
    </ligand>
</feature>
<evidence type="ECO:0000256" key="1">
    <source>
        <dbReference type="ARBA" id="ARBA00008279"/>
    </source>
</evidence>
<dbReference type="PRINTS" id="PR00326">
    <property type="entry name" value="GTP1OBG"/>
</dbReference>
<dbReference type="PROSITE" id="PS51712">
    <property type="entry name" value="G_ENGA"/>
    <property type="match status" value="2"/>
</dbReference>
<comment type="function">
    <text evidence="8 10">GTPase that plays an essential role in the late steps of ribosome biogenesis.</text>
</comment>
<feature type="binding site" evidence="8">
    <location>
        <begin position="9"/>
        <end position="16"/>
    </location>
    <ligand>
        <name>GTP</name>
        <dbReference type="ChEBI" id="CHEBI:37565"/>
        <label>1</label>
    </ligand>
</feature>
<evidence type="ECO:0000256" key="8">
    <source>
        <dbReference type="HAMAP-Rule" id="MF_00195"/>
    </source>
</evidence>
<dbReference type="InterPro" id="IPR031166">
    <property type="entry name" value="G_ENGA"/>
</dbReference>
<dbReference type="SUPFAM" id="SSF52540">
    <property type="entry name" value="P-loop containing nucleoside triphosphate hydrolases"/>
    <property type="match status" value="2"/>
</dbReference>
<sequence>MANIVAIVGRPNVGKSTFFNRLVERRQAIMNNEPGVTRDRHYGYGEWIGKHFTVIDTGGYVEGSEDVFEEAIRRQVKLAVDEASVILFMVDAQMGLTGLDEEFAKVIRQSKKPVYVVANKSDTTDSAFHEGEFYKLGLGEVYAISSTTGSGTGDLLDEVVSHFESEGVEDPEAGIPRIAILGRPNVGKSSFLNTLLGEERSIVTDVAGTTRDAINTHYKMYGKDFILVDTAGLRKKNRTKEDIEFFSVLRSIQALQDSDVCIVMIDAERGFEAQDMSIIALGQRYNKGMIILVNKWDLVEKDTMTAKRFEDSIKERLGPLSYIPIMFISVHKKQRIFQAIEKAVEVYDNLHKKIPTSRLNEIMLREIENYPPPALKGKQIKIKYLTQLPGRVPTFALFCNLPQYIKAPYERYLENKMRTHFDFTGAPLRLFFRKK</sequence>
<dbReference type="OrthoDB" id="9805918at2"/>
<keyword evidence="4 10" id="KW-0677">Repeat</keyword>
<dbReference type="GO" id="GO:0043022">
    <property type="term" value="F:ribosome binding"/>
    <property type="evidence" value="ECO:0007669"/>
    <property type="project" value="TreeGrafter"/>
</dbReference>
<dbReference type="Gene3D" id="3.30.300.20">
    <property type="match status" value="1"/>
</dbReference>
<dbReference type="CDD" id="cd01894">
    <property type="entry name" value="EngA1"/>
    <property type="match status" value="1"/>
</dbReference>
<feature type="domain" description="EngA-type G" evidence="11">
    <location>
        <begin position="176"/>
        <end position="351"/>
    </location>
</feature>
<keyword evidence="5 8" id="KW-0547">Nucleotide-binding</keyword>
<keyword evidence="3 8" id="KW-0690">Ribosome biogenesis</keyword>
<dbReference type="HAMAP" id="MF_00195">
    <property type="entry name" value="GTPase_Der"/>
    <property type="match status" value="1"/>
</dbReference>
<dbReference type="GO" id="GO:0005525">
    <property type="term" value="F:GTP binding"/>
    <property type="evidence" value="ECO:0007669"/>
    <property type="project" value="UniProtKB-UniRule"/>
</dbReference>
<evidence type="ECO:0000259" key="11">
    <source>
        <dbReference type="PROSITE" id="PS51712"/>
    </source>
</evidence>
<evidence type="ECO:0000256" key="6">
    <source>
        <dbReference type="ARBA" id="ARBA00023134"/>
    </source>
</evidence>